<dbReference type="Proteomes" id="UP000481153">
    <property type="component" value="Unassembled WGS sequence"/>
</dbReference>
<name>A0A6G0WIR9_9STRA</name>
<protein>
    <submittedName>
        <fullName evidence="1">Uncharacterized protein</fullName>
    </submittedName>
</protein>
<gene>
    <name evidence="1" type="ORF">Ae201684_014832</name>
</gene>
<accession>A0A6G0WIR9</accession>
<evidence type="ECO:0000313" key="1">
    <source>
        <dbReference type="EMBL" id="KAF0727095.1"/>
    </source>
</evidence>
<keyword evidence="2" id="KW-1185">Reference proteome</keyword>
<proteinExistence type="predicted"/>
<dbReference type="EMBL" id="VJMJ01000202">
    <property type="protein sequence ID" value="KAF0727095.1"/>
    <property type="molecule type" value="Genomic_DNA"/>
</dbReference>
<dbReference type="AlphaFoldDB" id="A0A6G0WIR9"/>
<evidence type="ECO:0000313" key="2">
    <source>
        <dbReference type="Proteomes" id="UP000481153"/>
    </source>
</evidence>
<dbReference type="VEuPathDB" id="FungiDB:AeMF1_007543"/>
<dbReference type="PANTHER" id="PTHR31827">
    <property type="entry name" value="EMB|CAB89363.1"/>
    <property type="match status" value="1"/>
</dbReference>
<dbReference type="PANTHER" id="PTHR31827:SF1">
    <property type="entry name" value="EMB|CAB89363.1"/>
    <property type="match status" value="1"/>
</dbReference>
<sequence>MNQQCSYAKCAKPVLPGYDRCNTHRYRRLCVVQDCANQSYARGFCIRHGGKKKCAHADCKSNAFVGEFCARHDTLQRTCCVLGCTNPVPAQEQSSRQDFPSWRLCLDHLNVPVVELESMLPLPEFLEFIDEVVHSMTDNPLDGS</sequence>
<organism evidence="1 2">
    <name type="scientific">Aphanomyces euteiches</name>
    <dbReference type="NCBI Taxonomy" id="100861"/>
    <lineage>
        <taxon>Eukaryota</taxon>
        <taxon>Sar</taxon>
        <taxon>Stramenopiles</taxon>
        <taxon>Oomycota</taxon>
        <taxon>Saprolegniomycetes</taxon>
        <taxon>Saprolegniales</taxon>
        <taxon>Verrucalvaceae</taxon>
        <taxon>Aphanomyces</taxon>
    </lineage>
</organism>
<reference evidence="1 2" key="1">
    <citation type="submission" date="2019-07" db="EMBL/GenBank/DDBJ databases">
        <title>Genomics analysis of Aphanomyces spp. identifies a new class of oomycete effector associated with host adaptation.</title>
        <authorList>
            <person name="Gaulin E."/>
        </authorList>
    </citation>
    <scope>NUCLEOTIDE SEQUENCE [LARGE SCALE GENOMIC DNA]</scope>
    <source>
        <strain evidence="1 2">ATCC 201684</strain>
    </source>
</reference>
<comment type="caution">
    <text evidence="1">The sequence shown here is derived from an EMBL/GenBank/DDBJ whole genome shotgun (WGS) entry which is preliminary data.</text>
</comment>